<feature type="transmembrane region" description="Helical" evidence="9">
    <location>
        <begin position="41"/>
        <end position="64"/>
    </location>
</feature>
<dbReference type="RefSeq" id="WP_009208510.1">
    <property type="nucleotide sequence ID" value="NZ_BBWP01000013.1"/>
</dbReference>
<keyword evidence="13" id="KW-1185">Reference proteome</keyword>
<evidence type="ECO:0000313" key="13">
    <source>
        <dbReference type="Proteomes" id="UP000000321"/>
    </source>
</evidence>
<dbReference type="InterPro" id="IPR055348">
    <property type="entry name" value="DctQ"/>
</dbReference>
<organism evidence="12 13">
    <name type="scientific">Aurantimonas manganoxydans (strain ATCC BAA-1229 / DSM 21871 / SI85-9A1)</name>
    <dbReference type="NCBI Taxonomy" id="287752"/>
    <lineage>
        <taxon>Bacteria</taxon>
        <taxon>Pseudomonadati</taxon>
        <taxon>Pseudomonadota</taxon>
        <taxon>Alphaproteobacteria</taxon>
        <taxon>Hyphomicrobiales</taxon>
        <taxon>Aurantimonadaceae</taxon>
        <taxon>Aurantimonas</taxon>
    </lineage>
</organism>
<evidence type="ECO:0000256" key="7">
    <source>
        <dbReference type="ARBA" id="ARBA00023136"/>
    </source>
</evidence>
<keyword evidence="7 9" id="KW-0472">Membrane</keyword>
<keyword evidence="3" id="KW-1003">Cell membrane</keyword>
<keyword evidence="2 9" id="KW-0813">Transport</keyword>
<reference evidence="12 13" key="1">
    <citation type="journal article" date="2008" name="Appl. Environ. Microbiol.">
        <title>Genomic insights into Mn(II) oxidation by the marine alphaproteobacterium Aurantimonas sp. strain SI85-9A1.</title>
        <authorList>
            <person name="Dick G.J."/>
            <person name="Podell S."/>
            <person name="Johnson H.A."/>
            <person name="Rivera-Espinoza Y."/>
            <person name="Bernier-Latmani R."/>
            <person name="McCarthy J.K."/>
            <person name="Torpey J.W."/>
            <person name="Clement B.G."/>
            <person name="Gaasterland T."/>
            <person name="Tebo B.M."/>
        </authorList>
    </citation>
    <scope>NUCLEOTIDE SEQUENCE [LARGE SCALE GENOMIC DNA]</scope>
    <source>
        <strain evidence="12 13">SI85-9A1</strain>
    </source>
</reference>
<evidence type="ECO:0000256" key="9">
    <source>
        <dbReference type="RuleBase" id="RU369079"/>
    </source>
</evidence>
<comment type="subunit">
    <text evidence="9">The complex comprises the extracytoplasmic solute receptor protein and the two transmembrane proteins.</text>
</comment>
<comment type="subcellular location">
    <subcellularLocation>
        <location evidence="1 9">Cell inner membrane</location>
        <topology evidence="1 9">Multi-pass membrane protein</topology>
    </subcellularLocation>
</comment>
<evidence type="ECO:0000256" key="1">
    <source>
        <dbReference type="ARBA" id="ARBA00004429"/>
    </source>
</evidence>
<feature type="region of interest" description="Disordered" evidence="10">
    <location>
        <begin position="1"/>
        <end position="28"/>
    </location>
</feature>
<feature type="transmembrane region" description="Helical" evidence="9">
    <location>
        <begin position="167"/>
        <end position="186"/>
    </location>
</feature>
<evidence type="ECO:0000259" key="11">
    <source>
        <dbReference type="Pfam" id="PF04290"/>
    </source>
</evidence>
<comment type="similarity">
    <text evidence="8 9">Belongs to the TRAP transporter small permease family.</text>
</comment>
<proteinExistence type="inferred from homology"/>
<gene>
    <name evidence="12" type="ORF">SI859A1_00635</name>
</gene>
<feature type="domain" description="Tripartite ATP-independent periplasmic transporters DctQ component" evidence="11">
    <location>
        <begin position="51"/>
        <end position="185"/>
    </location>
</feature>
<evidence type="ECO:0000256" key="4">
    <source>
        <dbReference type="ARBA" id="ARBA00022519"/>
    </source>
</evidence>
<protein>
    <recommendedName>
        <fullName evidence="9">TRAP transporter small permease protein</fullName>
    </recommendedName>
</protein>
<keyword evidence="4 9" id="KW-0997">Cell inner membrane</keyword>
<accession>Q1YKK8</accession>
<comment type="function">
    <text evidence="9">Part of the tripartite ATP-independent periplasmic (TRAP) transport system.</text>
</comment>
<dbReference type="GO" id="GO:0022857">
    <property type="term" value="F:transmembrane transporter activity"/>
    <property type="evidence" value="ECO:0007669"/>
    <property type="project" value="UniProtKB-UniRule"/>
</dbReference>
<feature type="compositionally biased region" description="Polar residues" evidence="10">
    <location>
        <begin position="16"/>
        <end position="25"/>
    </location>
</feature>
<dbReference type="AlphaFoldDB" id="Q1YKK8"/>
<comment type="caution">
    <text evidence="12">The sequence shown here is derived from an EMBL/GenBank/DDBJ whole genome shotgun (WGS) entry which is preliminary data.</text>
</comment>
<evidence type="ECO:0000256" key="10">
    <source>
        <dbReference type="SAM" id="MobiDB-lite"/>
    </source>
</evidence>
<dbReference type="HOGENOM" id="CLU_086356_2_1_5"/>
<feature type="transmembrane region" description="Helical" evidence="9">
    <location>
        <begin position="70"/>
        <end position="92"/>
    </location>
</feature>
<dbReference type="Proteomes" id="UP000000321">
    <property type="component" value="Unassembled WGS sequence"/>
</dbReference>
<dbReference type="PANTHER" id="PTHR35011:SF4">
    <property type="entry name" value="SLL1102 PROTEIN"/>
    <property type="match status" value="1"/>
</dbReference>
<evidence type="ECO:0000256" key="5">
    <source>
        <dbReference type="ARBA" id="ARBA00022692"/>
    </source>
</evidence>
<dbReference type="EMBL" id="AAPJ01000002">
    <property type="protein sequence ID" value="EAS50515.1"/>
    <property type="molecule type" value="Genomic_DNA"/>
</dbReference>
<dbReference type="PANTHER" id="PTHR35011">
    <property type="entry name" value="2,3-DIKETO-L-GULONATE TRAP TRANSPORTER SMALL PERMEASE PROTEIN YIAM"/>
    <property type="match status" value="1"/>
</dbReference>
<evidence type="ECO:0000313" key="12">
    <source>
        <dbReference type="EMBL" id="EAS50515.1"/>
    </source>
</evidence>
<dbReference type="InterPro" id="IPR007387">
    <property type="entry name" value="TRAP_DctQ"/>
</dbReference>
<dbReference type="BioCyc" id="AURANTIMONAS:SI859A1_00635-MONOMER"/>
<keyword evidence="5 9" id="KW-0812">Transmembrane</keyword>
<evidence type="ECO:0000256" key="3">
    <source>
        <dbReference type="ARBA" id="ARBA00022475"/>
    </source>
</evidence>
<dbReference type="OrthoDB" id="9794346at2"/>
<dbReference type="GO" id="GO:0005886">
    <property type="term" value="C:plasma membrane"/>
    <property type="evidence" value="ECO:0007669"/>
    <property type="project" value="UniProtKB-SubCell"/>
</dbReference>
<dbReference type="Pfam" id="PF04290">
    <property type="entry name" value="DctQ"/>
    <property type="match status" value="1"/>
</dbReference>
<feature type="transmembrane region" description="Helical" evidence="9">
    <location>
        <begin position="113"/>
        <end position="134"/>
    </location>
</feature>
<keyword evidence="6 9" id="KW-1133">Transmembrane helix</keyword>
<name>Q1YKK8_AURMS</name>
<evidence type="ECO:0000256" key="8">
    <source>
        <dbReference type="ARBA" id="ARBA00038436"/>
    </source>
</evidence>
<evidence type="ECO:0000256" key="2">
    <source>
        <dbReference type="ARBA" id="ARBA00022448"/>
    </source>
</evidence>
<evidence type="ECO:0000256" key="6">
    <source>
        <dbReference type="ARBA" id="ARBA00022989"/>
    </source>
</evidence>
<sequence>MTRDPIAVDGRDPDLSATSEGTGDTTPEAGFLGRSVERVGIVFAAAIVLAAAILLFEIFMRYALDSPTNWVHELSIFLCAIAFIYGGLFCAARDSHIRVVLIYDALGPRLRTVFDVVIYVISAISAAFFAWASWLMVKGSFWTPSGDFHMEGTGSAWNPPTPALLKGFLFIVMIILAVQFVVLAVNHARRARRGSKQDA</sequence>